<reference evidence="2 5" key="1">
    <citation type="submission" date="2016-03" db="EMBL/GenBank/DDBJ databases">
        <authorList>
            <person name="Hansen M.J."/>
            <person name="Bojesen A.M."/>
            <person name="Planet P."/>
        </authorList>
    </citation>
    <scope>NUCLEOTIDE SEQUENCE [LARGE SCALE GENOMIC DNA]</scope>
    <source>
        <strain evidence="2 5">HPA 21</strain>
    </source>
</reference>
<keyword evidence="1" id="KW-0175">Coiled coil</keyword>
<evidence type="ECO:0000313" key="5">
    <source>
        <dbReference type="Proteomes" id="UP000502287"/>
    </source>
</evidence>
<evidence type="ECO:0000256" key="1">
    <source>
        <dbReference type="SAM" id="Coils"/>
    </source>
</evidence>
<reference evidence="3 4" key="2">
    <citation type="submission" date="2018-11" db="EMBL/GenBank/DDBJ databases">
        <title>Genomic Encyclopedia of Type Strains, Phase IV (KMG-IV): sequencing the most valuable type-strain genomes for metagenomic binning, comparative biology and taxonomic classification.</title>
        <authorList>
            <person name="Goeker M."/>
        </authorList>
    </citation>
    <scope>NUCLEOTIDE SEQUENCE [LARGE SCALE GENOMIC DNA]</scope>
    <source>
        <strain evidence="3 4">DSM 25797</strain>
    </source>
</reference>
<dbReference type="EMBL" id="CP015029">
    <property type="protein sequence ID" value="QIM65472.1"/>
    <property type="molecule type" value="Genomic_DNA"/>
</dbReference>
<dbReference type="EMBL" id="RKQT01000001">
    <property type="protein sequence ID" value="RPE96082.1"/>
    <property type="molecule type" value="Genomic_DNA"/>
</dbReference>
<proteinExistence type="predicted"/>
<dbReference type="Proteomes" id="UP000276901">
    <property type="component" value="Unassembled WGS sequence"/>
</dbReference>
<keyword evidence="4" id="KW-1185">Reference proteome</keyword>
<gene>
    <name evidence="2" type="ORF">A4G17_08480</name>
    <name evidence="3" type="ORF">EDC49_0463</name>
</gene>
<evidence type="ECO:0000313" key="4">
    <source>
        <dbReference type="Proteomes" id="UP000276901"/>
    </source>
</evidence>
<evidence type="ECO:0000313" key="3">
    <source>
        <dbReference type="EMBL" id="RPE96082.1"/>
    </source>
</evidence>
<sequence>MKKFAELEAVQNLTWRQVITYSTLTLTTLIAATWTIATRIADSKAEYVNMRYAEIETLQNQLVELQKENVQYRKLHSKNKNITQLDSESEIKELMESESYVDPKSGLFVSISELSNSGSVYFSLNFPDGSRKYINGAKAGYGTTFENKGKKYQFVIAGVKNKKAKITVREL</sequence>
<dbReference type="Proteomes" id="UP000502287">
    <property type="component" value="Chromosome"/>
</dbReference>
<dbReference type="KEGG" id="fcl:A4G17_08480"/>
<name>A0AAE6X706_9PAST</name>
<evidence type="ECO:0000313" key="2">
    <source>
        <dbReference type="EMBL" id="QIM65472.1"/>
    </source>
</evidence>
<protein>
    <submittedName>
        <fullName evidence="2">Uncharacterized protein</fullName>
    </submittedName>
</protein>
<dbReference type="AlphaFoldDB" id="A0AAE6X706"/>
<organism evidence="2 5">
    <name type="scientific">Frederiksenia canicola</name>
    <dbReference type="NCBI Taxonomy" id="123824"/>
    <lineage>
        <taxon>Bacteria</taxon>
        <taxon>Pseudomonadati</taxon>
        <taxon>Pseudomonadota</taxon>
        <taxon>Gammaproteobacteria</taxon>
        <taxon>Pasteurellales</taxon>
        <taxon>Pasteurellaceae</taxon>
        <taxon>Frederiksenia</taxon>
    </lineage>
</organism>
<feature type="coiled-coil region" evidence="1">
    <location>
        <begin position="48"/>
        <end position="75"/>
    </location>
</feature>
<accession>A0AAE6X706</accession>
<dbReference type="RefSeq" id="WP_123955999.1">
    <property type="nucleotide sequence ID" value="NZ_CP015029.1"/>
</dbReference>